<dbReference type="InterPro" id="IPR001245">
    <property type="entry name" value="Ser-Thr/Tyr_kinase_cat_dom"/>
</dbReference>
<dbReference type="EMBL" id="CAJVPZ010006283">
    <property type="protein sequence ID" value="CAG8571719.1"/>
    <property type="molecule type" value="Genomic_DNA"/>
</dbReference>
<reference evidence="2" key="1">
    <citation type="submission" date="2021-06" db="EMBL/GenBank/DDBJ databases">
        <authorList>
            <person name="Kallberg Y."/>
            <person name="Tangrot J."/>
            <person name="Rosling A."/>
        </authorList>
    </citation>
    <scope>NUCLEOTIDE SEQUENCE</scope>
    <source>
        <strain evidence="2">IN212</strain>
    </source>
</reference>
<organism evidence="2 3">
    <name type="scientific">Racocetra fulgida</name>
    <dbReference type="NCBI Taxonomy" id="60492"/>
    <lineage>
        <taxon>Eukaryota</taxon>
        <taxon>Fungi</taxon>
        <taxon>Fungi incertae sedis</taxon>
        <taxon>Mucoromycota</taxon>
        <taxon>Glomeromycotina</taxon>
        <taxon>Glomeromycetes</taxon>
        <taxon>Diversisporales</taxon>
        <taxon>Gigasporaceae</taxon>
        <taxon>Racocetra</taxon>
    </lineage>
</organism>
<sequence>MFNIFSRFIFQKDSSSMQQECRRDLIKHILFEAQSSAIGNSLIETYKEEFRYIDENQILTEKEKVLAKKIINFNKDVENLLFEKGQKYKHEGCGRFGFTTLFCEHCARDCLINDFKNWTSGNPIVDRAIQNAQINCPIPRRVIEWVPYSDLNDIKFKTRGGFASIYTATWKKGYILSFDNDQKCFKRYGTENVILKRLENPNADEEFLNELYSSGFRVVALGGISKDPKTEDYFLVLDQYERDLSQFIRNKYTSLKWMNVYNLFWDISTALYRIHLSNLVHRDLHPGNVLQKFDGSWRISDLGFCNLARKEENHFYGNLPYCAPEVINNGEYTIKSDIYSIGMLMYEVVTGMPPFYDQRSEDLAINILCGIRPTIPKGIPESYLRLMCNCWKSNPEDRPNILHIVEYFYAKIKETMNNSNDVLVAIQNPPFNDGIAKSQLHEFKKFIIPGDATQGKN</sequence>
<dbReference type="InterPro" id="IPR011009">
    <property type="entry name" value="Kinase-like_dom_sf"/>
</dbReference>
<dbReference type="Pfam" id="PF07714">
    <property type="entry name" value="PK_Tyr_Ser-Thr"/>
    <property type="match status" value="1"/>
</dbReference>
<dbReference type="GO" id="GO:0007165">
    <property type="term" value="P:signal transduction"/>
    <property type="evidence" value="ECO:0007669"/>
    <property type="project" value="TreeGrafter"/>
</dbReference>
<dbReference type="PROSITE" id="PS50011">
    <property type="entry name" value="PROTEIN_KINASE_DOM"/>
    <property type="match status" value="1"/>
</dbReference>
<name>A0A9N9BQF1_9GLOM</name>
<dbReference type="GO" id="GO:0005524">
    <property type="term" value="F:ATP binding"/>
    <property type="evidence" value="ECO:0007669"/>
    <property type="project" value="InterPro"/>
</dbReference>
<dbReference type="InterPro" id="IPR000719">
    <property type="entry name" value="Prot_kinase_dom"/>
</dbReference>
<gene>
    <name evidence="2" type="ORF">RFULGI_LOCUS5483</name>
</gene>
<dbReference type="PANTHER" id="PTHR23257">
    <property type="entry name" value="SERINE-THREONINE PROTEIN KINASE"/>
    <property type="match status" value="1"/>
</dbReference>
<evidence type="ECO:0000313" key="2">
    <source>
        <dbReference type="EMBL" id="CAG8571719.1"/>
    </source>
</evidence>
<dbReference type="SUPFAM" id="SSF56112">
    <property type="entry name" value="Protein kinase-like (PK-like)"/>
    <property type="match status" value="1"/>
</dbReference>
<feature type="domain" description="Protein kinase" evidence="1">
    <location>
        <begin position="151"/>
        <end position="410"/>
    </location>
</feature>
<accession>A0A9N9BQF1</accession>
<dbReference type="Gene3D" id="1.10.510.10">
    <property type="entry name" value="Transferase(Phosphotransferase) domain 1"/>
    <property type="match status" value="1"/>
</dbReference>
<protein>
    <submittedName>
        <fullName evidence="2">13155_t:CDS:1</fullName>
    </submittedName>
</protein>
<proteinExistence type="predicted"/>
<dbReference type="GO" id="GO:0005737">
    <property type="term" value="C:cytoplasm"/>
    <property type="evidence" value="ECO:0007669"/>
    <property type="project" value="TreeGrafter"/>
</dbReference>
<comment type="caution">
    <text evidence="2">The sequence shown here is derived from an EMBL/GenBank/DDBJ whole genome shotgun (WGS) entry which is preliminary data.</text>
</comment>
<dbReference type="GO" id="GO:0004672">
    <property type="term" value="F:protein kinase activity"/>
    <property type="evidence" value="ECO:0007669"/>
    <property type="project" value="InterPro"/>
</dbReference>
<dbReference type="Proteomes" id="UP000789396">
    <property type="component" value="Unassembled WGS sequence"/>
</dbReference>
<dbReference type="AlphaFoldDB" id="A0A9N9BQF1"/>
<dbReference type="OrthoDB" id="2386294at2759"/>
<dbReference type="InterPro" id="IPR050167">
    <property type="entry name" value="Ser_Thr_protein_kinase"/>
</dbReference>
<keyword evidence="3" id="KW-1185">Reference proteome</keyword>
<evidence type="ECO:0000259" key="1">
    <source>
        <dbReference type="PROSITE" id="PS50011"/>
    </source>
</evidence>
<evidence type="ECO:0000313" key="3">
    <source>
        <dbReference type="Proteomes" id="UP000789396"/>
    </source>
</evidence>